<gene>
    <name evidence="3" type="ORF">Voc01_069840</name>
</gene>
<evidence type="ECO:0000256" key="1">
    <source>
        <dbReference type="ARBA" id="ARBA00022801"/>
    </source>
</evidence>
<name>A0A8J4A027_9ACTN</name>
<dbReference type="Gene3D" id="3.60.110.10">
    <property type="entry name" value="Carbon-nitrogen hydrolase"/>
    <property type="match status" value="2"/>
</dbReference>
<dbReference type="RefSeq" id="WP_203931929.1">
    <property type="nucleotide sequence ID" value="NZ_BOPH01000096.1"/>
</dbReference>
<dbReference type="PANTHER" id="PTHR43674:SF16">
    <property type="entry name" value="CARBON-NITROGEN FAMILY, PUTATIVE (AFU_ORTHOLOGUE AFUA_5G02350)-RELATED"/>
    <property type="match status" value="1"/>
</dbReference>
<dbReference type="PANTHER" id="PTHR43674">
    <property type="entry name" value="NITRILASE C965.09-RELATED"/>
    <property type="match status" value="1"/>
</dbReference>
<evidence type="ECO:0000313" key="4">
    <source>
        <dbReference type="Proteomes" id="UP000635606"/>
    </source>
</evidence>
<protein>
    <submittedName>
        <fullName evidence="3">Amidohydrolase</fullName>
    </submittedName>
</protein>
<dbReference type="Pfam" id="PF00795">
    <property type="entry name" value="CN_hydrolase"/>
    <property type="match status" value="1"/>
</dbReference>
<dbReference type="SUPFAM" id="SSF56317">
    <property type="entry name" value="Carbon-nitrogen hydrolase"/>
    <property type="match status" value="2"/>
</dbReference>
<reference evidence="3" key="1">
    <citation type="submission" date="2021-01" db="EMBL/GenBank/DDBJ databases">
        <title>Whole genome shotgun sequence of Virgisporangium ochraceum NBRC 16418.</title>
        <authorList>
            <person name="Komaki H."/>
            <person name="Tamura T."/>
        </authorList>
    </citation>
    <scope>NUCLEOTIDE SEQUENCE</scope>
    <source>
        <strain evidence="3">NBRC 16418</strain>
    </source>
</reference>
<dbReference type="InterPro" id="IPR003010">
    <property type="entry name" value="C-N_Hydrolase"/>
</dbReference>
<dbReference type="EMBL" id="BOPH01000096">
    <property type="protein sequence ID" value="GIJ72067.1"/>
    <property type="molecule type" value="Genomic_DNA"/>
</dbReference>
<comment type="caution">
    <text evidence="3">The sequence shown here is derived from an EMBL/GenBank/DDBJ whole genome shotgun (WGS) entry which is preliminary data.</text>
</comment>
<dbReference type="InterPro" id="IPR036526">
    <property type="entry name" value="C-N_Hydrolase_sf"/>
</dbReference>
<dbReference type="Proteomes" id="UP000635606">
    <property type="component" value="Unassembled WGS sequence"/>
</dbReference>
<dbReference type="PROSITE" id="PS50263">
    <property type="entry name" value="CN_HYDROLASE"/>
    <property type="match status" value="1"/>
</dbReference>
<dbReference type="CDD" id="cd07197">
    <property type="entry name" value="nitrilase"/>
    <property type="match status" value="2"/>
</dbReference>
<dbReference type="AlphaFoldDB" id="A0A8J4A027"/>
<evidence type="ECO:0000313" key="3">
    <source>
        <dbReference type="EMBL" id="GIJ72067.1"/>
    </source>
</evidence>
<keyword evidence="1" id="KW-0378">Hydrolase</keyword>
<organism evidence="3 4">
    <name type="scientific">Virgisporangium ochraceum</name>
    <dbReference type="NCBI Taxonomy" id="65505"/>
    <lineage>
        <taxon>Bacteria</taxon>
        <taxon>Bacillati</taxon>
        <taxon>Actinomycetota</taxon>
        <taxon>Actinomycetes</taxon>
        <taxon>Micromonosporales</taxon>
        <taxon>Micromonosporaceae</taxon>
        <taxon>Virgisporangium</taxon>
    </lineage>
</organism>
<dbReference type="InterPro" id="IPR050345">
    <property type="entry name" value="Aliph_Amidase/BUP"/>
</dbReference>
<dbReference type="GO" id="GO:0016811">
    <property type="term" value="F:hydrolase activity, acting on carbon-nitrogen (but not peptide) bonds, in linear amides"/>
    <property type="evidence" value="ECO:0007669"/>
    <property type="project" value="TreeGrafter"/>
</dbReference>
<keyword evidence="4" id="KW-1185">Reference proteome</keyword>
<accession>A0A8J4A027</accession>
<evidence type="ECO:0000259" key="2">
    <source>
        <dbReference type="PROSITE" id="PS50263"/>
    </source>
</evidence>
<feature type="domain" description="CN hydrolase" evidence="2">
    <location>
        <begin position="4"/>
        <end position="237"/>
    </location>
</feature>
<sequence>MNGVRVGAAQFAVGSSVAENLASCVHAVESAAAEGAEVVVLPGYANHPGRYDDRAHAGRVACGIGGEFVSTVAAAAAAAGVYVKLHVTVADADRVTASNLLVDPAGEVIARADDRAVGRFLDPVVTPPRVVDTPLGRFGMYGGADGRQAEIPRALALGGAQVLLASLWSTDPDDARLHLPVRAAESKVWIVAANVIGRAHAVTDDFAGESGLYGPDGATVTAAPRDAEGVAVARLEPGWADDKTRPDGGDIFLARRPRLYGAGRPPRSKPPAAATTRVAVVRPRGHGMSAIEDAGRLVRAAATDGADLIVLPELFHYADGRADGSFLDGIAVDVVSQALEDSTCHVVTSLPDDAAHVGVLIGASGVIGRQVQMHPCGRHLSWQAAFGDRLTPFDLSWGRLVLVVGDDALYPEVFEIASRLGADLVAVPCAPAERWELTIGLPARSLEQGLNIVAAAHPGPGGGGAILAAGAPARFVAADAVTVAGELHPRVTESTRSAP</sequence>
<proteinExistence type="predicted"/>